<evidence type="ECO:0000256" key="1">
    <source>
        <dbReference type="SAM" id="MobiDB-lite"/>
    </source>
</evidence>
<dbReference type="EMBL" id="CACTIH010000118">
    <property type="protein sequence ID" value="CAA2954560.1"/>
    <property type="molecule type" value="Genomic_DNA"/>
</dbReference>
<feature type="compositionally biased region" description="Basic and acidic residues" evidence="1">
    <location>
        <begin position="87"/>
        <end position="97"/>
    </location>
</feature>
<sequence>METIKHAKVKAHAVSQVAMNVILPTRFRLAFLLDPASLVALGGLNGACCAAGMWIHPVCCKYKLRVGRLPVLETEIMAARNGHDAFRDRPAAKDSQKSLKKTTVLDNDSTLQS</sequence>
<dbReference type="Proteomes" id="UP000594638">
    <property type="component" value="Unassembled WGS sequence"/>
</dbReference>
<feature type="region of interest" description="Disordered" evidence="1">
    <location>
        <begin position="87"/>
        <end position="113"/>
    </location>
</feature>
<accession>A0A8S0PLH0</accession>
<name>A0A8S0PLH0_OLEEU</name>
<organism evidence="2 3">
    <name type="scientific">Olea europaea subsp. europaea</name>
    <dbReference type="NCBI Taxonomy" id="158383"/>
    <lineage>
        <taxon>Eukaryota</taxon>
        <taxon>Viridiplantae</taxon>
        <taxon>Streptophyta</taxon>
        <taxon>Embryophyta</taxon>
        <taxon>Tracheophyta</taxon>
        <taxon>Spermatophyta</taxon>
        <taxon>Magnoliopsida</taxon>
        <taxon>eudicotyledons</taxon>
        <taxon>Gunneridae</taxon>
        <taxon>Pentapetalae</taxon>
        <taxon>asterids</taxon>
        <taxon>lamiids</taxon>
        <taxon>Lamiales</taxon>
        <taxon>Oleaceae</taxon>
        <taxon>Oleeae</taxon>
        <taxon>Olea</taxon>
    </lineage>
</organism>
<dbReference type="AlphaFoldDB" id="A0A8S0PLH0"/>
<feature type="compositionally biased region" description="Polar residues" evidence="1">
    <location>
        <begin position="104"/>
        <end position="113"/>
    </location>
</feature>
<keyword evidence="3" id="KW-1185">Reference proteome</keyword>
<proteinExistence type="predicted"/>
<gene>
    <name evidence="2" type="ORF">OLEA9_A110153</name>
</gene>
<dbReference type="Gramene" id="OE9A110153T1">
    <property type="protein sequence ID" value="OE9A110153C1"/>
    <property type="gene ID" value="OE9A110153"/>
</dbReference>
<comment type="caution">
    <text evidence="2">The sequence shown here is derived from an EMBL/GenBank/DDBJ whole genome shotgun (WGS) entry which is preliminary data.</text>
</comment>
<reference evidence="2 3" key="1">
    <citation type="submission" date="2019-12" db="EMBL/GenBank/DDBJ databases">
        <authorList>
            <person name="Alioto T."/>
            <person name="Alioto T."/>
            <person name="Gomez Garrido J."/>
        </authorList>
    </citation>
    <scope>NUCLEOTIDE SEQUENCE [LARGE SCALE GENOMIC DNA]</scope>
</reference>
<protein>
    <submittedName>
        <fullName evidence="2">Uncharacterized protein</fullName>
    </submittedName>
</protein>
<evidence type="ECO:0000313" key="3">
    <source>
        <dbReference type="Proteomes" id="UP000594638"/>
    </source>
</evidence>
<evidence type="ECO:0000313" key="2">
    <source>
        <dbReference type="EMBL" id="CAA2954560.1"/>
    </source>
</evidence>